<feature type="signal peptide" evidence="8">
    <location>
        <begin position="1"/>
        <end position="18"/>
    </location>
</feature>
<protein>
    <submittedName>
        <fullName evidence="11">Ger(X)C family spore germination protein</fullName>
    </submittedName>
</protein>
<keyword evidence="3" id="KW-0309">Germination</keyword>
<evidence type="ECO:0000256" key="4">
    <source>
        <dbReference type="ARBA" id="ARBA00022729"/>
    </source>
</evidence>
<evidence type="ECO:0000259" key="9">
    <source>
        <dbReference type="Pfam" id="PF05504"/>
    </source>
</evidence>
<keyword evidence="7" id="KW-0449">Lipoprotein</keyword>
<dbReference type="EMBL" id="JADCNN020000013">
    <property type="protein sequence ID" value="MBM6996964.1"/>
    <property type="molecule type" value="Genomic_DNA"/>
</dbReference>
<dbReference type="PROSITE" id="PS51257">
    <property type="entry name" value="PROKAR_LIPOPROTEIN"/>
    <property type="match status" value="1"/>
</dbReference>
<name>A0ABS2HBK3_9BACL</name>
<dbReference type="Gene3D" id="3.30.300.210">
    <property type="entry name" value="Nutrient germinant receptor protein C, domain 3"/>
    <property type="match status" value="1"/>
</dbReference>
<dbReference type="Pfam" id="PF05504">
    <property type="entry name" value="Spore_GerAC"/>
    <property type="match status" value="1"/>
</dbReference>
<dbReference type="NCBIfam" id="TIGR02887">
    <property type="entry name" value="spore_ger_x_C"/>
    <property type="match status" value="1"/>
</dbReference>
<accession>A0ABS2HBK3</accession>
<keyword evidence="6" id="KW-0564">Palmitate</keyword>
<comment type="subcellular location">
    <subcellularLocation>
        <location evidence="1">Membrane</location>
        <topology evidence="1">Lipid-anchor</topology>
    </subcellularLocation>
</comment>
<evidence type="ECO:0000256" key="8">
    <source>
        <dbReference type="SAM" id="SignalP"/>
    </source>
</evidence>
<evidence type="ECO:0000256" key="5">
    <source>
        <dbReference type="ARBA" id="ARBA00023136"/>
    </source>
</evidence>
<evidence type="ECO:0000256" key="1">
    <source>
        <dbReference type="ARBA" id="ARBA00004635"/>
    </source>
</evidence>
<dbReference type="InterPro" id="IPR038501">
    <property type="entry name" value="Spore_GerAC_C_sf"/>
</dbReference>
<dbReference type="InterPro" id="IPR008844">
    <property type="entry name" value="Spore_GerAC-like"/>
</dbReference>
<sequence length="413" mass="45822">MRRILLCCAAVLVCMATAGCWNRTELDELGITVANGFDRSGDEWEMTYQVIVPSASGASQGGGSAGGGSQPSVYVFTTKGNTIREAADRGYTENPRRLYFGHTDIIVIGREVAETGIEQILDLYFRNIDARETVLVAVTDGKAREILRKMVPPEKIPGTALAEILRKQNSSSSYFPVVNVFQMAQKLVSDAQTVGVPEIIVTKGNAKALESLDVNKTTSPPVKMKVERLGVFHQNRLVGYLSRNESYGISWLTNQVKGSTLSFSCSGAQTKKKDGTVRITSAKTKVTPIRSGEQHYNMQVDTEASGDLLMEFMCAEDLSKPQSIKVIEKAVAEEIRSKIELGWEASRKLRVDLPGFADKIHRKDPKTWKKLQNDWSEELTRIELDIRVKVKLQRPGLTKKSFDTLLNQDSEQK</sequence>
<gene>
    <name evidence="11" type="ORF">IM700_015000</name>
</gene>
<feature type="chain" id="PRO_5045283862" evidence="8">
    <location>
        <begin position="19"/>
        <end position="413"/>
    </location>
</feature>
<evidence type="ECO:0000256" key="3">
    <source>
        <dbReference type="ARBA" id="ARBA00022544"/>
    </source>
</evidence>
<evidence type="ECO:0000256" key="6">
    <source>
        <dbReference type="ARBA" id="ARBA00023139"/>
    </source>
</evidence>
<dbReference type="Proteomes" id="UP001516620">
    <property type="component" value="Unassembled WGS sequence"/>
</dbReference>
<dbReference type="PANTHER" id="PTHR35789:SF1">
    <property type="entry name" value="SPORE GERMINATION PROTEIN B3"/>
    <property type="match status" value="1"/>
</dbReference>
<dbReference type="Pfam" id="PF25198">
    <property type="entry name" value="Spore_GerAC_N"/>
    <property type="match status" value="1"/>
</dbReference>
<evidence type="ECO:0000313" key="12">
    <source>
        <dbReference type="Proteomes" id="UP001516620"/>
    </source>
</evidence>
<keyword evidence="5" id="KW-0472">Membrane</keyword>
<comment type="similarity">
    <text evidence="2">Belongs to the GerABKC lipoprotein family.</text>
</comment>
<dbReference type="InterPro" id="IPR057336">
    <property type="entry name" value="GerAC_N"/>
</dbReference>
<feature type="domain" description="Spore germination GerAC-like C-terminal" evidence="9">
    <location>
        <begin position="229"/>
        <end position="396"/>
    </location>
</feature>
<dbReference type="InterPro" id="IPR046953">
    <property type="entry name" value="Spore_GerAC-like_C"/>
</dbReference>
<evidence type="ECO:0000256" key="7">
    <source>
        <dbReference type="ARBA" id="ARBA00023288"/>
    </source>
</evidence>
<feature type="domain" description="Spore germination protein N-terminal" evidence="10">
    <location>
        <begin position="23"/>
        <end position="199"/>
    </location>
</feature>
<reference evidence="11 12" key="1">
    <citation type="submission" date="2021-01" db="EMBL/GenBank/DDBJ databases">
        <title>Paenibacillus sp.nov. isolated from the rhizosphere soil of tomato plant.</title>
        <authorList>
            <person name="Thin K.K."/>
            <person name="Zhang X."/>
            <person name="He S."/>
        </authorList>
    </citation>
    <scope>NUCLEOTIDE SEQUENCE [LARGE SCALE GENOMIC DNA]</scope>
    <source>
        <strain evidence="11 12">DXFW5</strain>
    </source>
</reference>
<dbReference type="PANTHER" id="PTHR35789">
    <property type="entry name" value="SPORE GERMINATION PROTEIN B3"/>
    <property type="match status" value="1"/>
</dbReference>
<evidence type="ECO:0000256" key="2">
    <source>
        <dbReference type="ARBA" id="ARBA00007886"/>
    </source>
</evidence>
<proteinExistence type="inferred from homology"/>
<keyword evidence="12" id="KW-1185">Reference proteome</keyword>
<evidence type="ECO:0000313" key="11">
    <source>
        <dbReference type="EMBL" id="MBM6996964.1"/>
    </source>
</evidence>
<keyword evidence="4 8" id="KW-0732">Signal</keyword>
<comment type="caution">
    <text evidence="11">The sequence shown here is derived from an EMBL/GenBank/DDBJ whole genome shotgun (WGS) entry which is preliminary data.</text>
</comment>
<dbReference type="RefSeq" id="WP_193415339.1">
    <property type="nucleotide sequence ID" value="NZ_JADCNN020000013.1"/>
</dbReference>
<evidence type="ECO:0000259" key="10">
    <source>
        <dbReference type="Pfam" id="PF25198"/>
    </source>
</evidence>
<organism evidence="11 12">
    <name type="scientific">Paenibacillus rhizolycopersici</name>
    <dbReference type="NCBI Taxonomy" id="2780073"/>
    <lineage>
        <taxon>Bacteria</taxon>
        <taxon>Bacillati</taxon>
        <taxon>Bacillota</taxon>
        <taxon>Bacilli</taxon>
        <taxon>Bacillales</taxon>
        <taxon>Paenibacillaceae</taxon>
        <taxon>Paenibacillus</taxon>
    </lineage>
</organism>